<dbReference type="EMBL" id="DVOR01000212">
    <property type="protein sequence ID" value="HIV09755.1"/>
    <property type="molecule type" value="Genomic_DNA"/>
</dbReference>
<feature type="non-terminal residue" evidence="1">
    <location>
        <position position="55"/>
    </location>
</feature>
<dbReference type="InterPro" id="IPR027417">
    <property type="entry name" value="P-loop_NTPase"/>
</dbReference>
<dbReference type="AlphaFoldDB" id="A0A9D1NPK1"/>
<protein>
    <recommendedName>
        <fullName evidence="3">Terminase</fullName>
    </recommendedName>
</protein>
<proteinExistence type="predicted"/>
<accession>A0A9D1NPK1</accession>
<dbReference type="Proteomes" id="UP000886845">
    <property type="component" value="Unassembled WGS sequence"/>
</dbReference>
<evidence type="ECO:0000313" key="2">
    <source>
        <dbReference type="Proteomes" id="UP000886845"/>
    </source>
</evidence>
<name>A0A9D1NPK1_9BACT</name>
<sequence>MKLLDELLLPYQRAFVEDAARFKIGLWSRQTGKSFATACEAVLHCLLHPGTLWVV</sequence>
<reference evidence="1" key="1">
    <citation type="submission" date="2020-10" db="EMBL/GenBank/DDBJ databases">
        <authorList>
            <person name="Gilroy R."/>
        </authorList>
    </citation>
    <scope>NUCLEOTIDE SEQUENCE</scope>
    <source>
        <strain evidence="1">35461</strain>
    </source>
</reference>
<evidence type="ECO:0000313" key="1">
    <source>
        <dbReference type="EMBL" id="HIV09755.1"/>
    </source>
</evidence>
<reference evidence="1" key="2">
    <citation type="journal article" date="2021" name="PeerJ">
        <title>Extensive microbial diversity within the chicken gut microbiome revealed by metagenomics and culture.</title>
        <authorList>
            <person name="Gilroy R."/>
            <person name="Ravi A."/>
            <person name="Getino M."/>
            <person name="Pursley I."/>
            <person name="Horton D.L."/>
            <person name="Alikhan N.F."/>
            <person name="Baker D."/>
            <person name="Gharbi K."/>
            <person name="Hall N."/>
            <person name="Watson M."/>
            <person name="Adriaenssens E.M."/>
            <person name="Foster-Nyarko E."/>
            <person name="Jarju S."/>
            <person name="Secka A."/>
            <person name="Antonio M."/>
            <person name="Oren A."/>
            <person name="Chaudhuri R.R."/>
            <person name="La Ragione R."/>
            <person name="Hildebrand F."/>
            <person name="Pallen M.J."/>
        </authorList>
    </citation>
    <scope>NUCLEOTIDE SEQUENCE</scope>
    <source>
        <strain evidence="1">35461</strain>
    </source>
</reference>
<dbReference type="Gene3D" id="3.40.50.300">
    <property type="entry name" value="P-loop containing nucleotide triphosphate hydrolases"/>
    <property type="match status" value="1"/>
</dbReference>
<evidence type="ECO:0008006" key="3">
    <source>
        <dbReference type="Google" id="ProtNLM"/>
    </source>
</evidence>
<comment type="caution">
    <text evidence="1">The sequence shown here is derived from an EMBL/GenBank/DDBJ whole genome shotgun (WGS) entry which is preliminary data.</text>
</comment>
<gene>
    <name evidence="1" type="ORF">IAC79_06555</name>
</gene>
<organism evidence="1 2">
    <name type="scientific">Candidatus Spyradenecus faecavium</name>
    <dbReference type="NCBI Taxonomy" id="2840947"/>
    <lineage>
        <taxon>Bacteria</taxon>
        <taxon>Pseudomonadati</taxon>
        <taxon>Lentisphaerota</taxon>
        <taxon>Lentisphaeria</taxon>
        <taxon>Lentisphaerales</taxon>
        <taxon>Lentisphaeraceae</taxon>
        <taxon>Lentisphaeraceae incertae sedis</taxon>
        <taxon>Candidatus Spyradenecus</taxon>
    </lineage>
</organism>